<sequence length="107" mass="10659">MINMKVLSAAATAALVTGAVLVPAVSAAAQPAPTTPAMERASTTTTDSAPHDEPRAAAGVAKALYAGFKAATSPRDAAKVLSWASVLGRSSVPGGSTADLEASYFDR</sequence>
<comment type="caution">
    <text evidence="3">The sequence shown here is derived from an EMBL/GenBank/DDBJ whole genome shotgun (WGS) entry which is preliminary data.</text>
</comment>
<evidence type="ECO:0000313" key="3">
    <source>
        <dbReference type="EMBL" id="MDM7884501.1"/>
    </source>
</evidence>
<evidence type="ECO:0000256" key="2">
    <source>
        <dbReference type="SAM" id="SignalP"/>
    </source>
</evidence>
<organism evidence="3 4">
    <name type="scientific">Curtobacterium citri</name>
    <dbReference type="NCBI Taxonomy" id="3055139"/>
    <lineage>
        <taxon>Bacteria</taxon>
        <taxon>Bacillati</taxon>
        <taxon>Actinomycetota</taxon>
        <taxon>Actinomycetes</taxon>
        <taxon>Micrococcales</taxon>
        <taxon>Microbacteriaceae</taxon>
        <taxon>Curtobacterium</taxon>
    </lineage>
</organism>
<feature type="chain" id="PRO_5046705487" evidence="2">
    <location>
        <begin position="30"/>
        <end position="107"/>
    </location>
</feature>
<keyword evidence="4" id="KW-1185">Reference proteome</keyword>
<reference evidence="3 4" key="1">
    <citation type="submission" date="2023-06" db="EMBL/GenBank/DDBJ databases">
        <authorList>
            <person name="Feng G."/>
            <person name="Li J."/>
            <person name="Zhu H."/>
        </authorList>
    </citation>
    <scope>NUCLEOTIDE SEQUENCE [LARGE SCALE GENOMIC DNA]</scope>
    <source>
        <strain evidence="3 4">RHCKG23</strain>
    </source>
</reference>
<keyword evidence="2" id="KW-0732">Signal</keyword>
<gene>
    <name evidence="3" type="ORF">QUG92_05230</name>
</gene>
<feature type="signal peptide" evidence="2">
    <location>
        <begin position="1"/>
        <end position="29"/>
    </location>
</feature>
<evidence type="ECO:0000313" key="4">
    <source>
        <dbReference type="Proteomes" id="UP001237823"/>
    </source>
</evidence>
<protein>
    <submittedName>
        <fullName evidence="3">Uncharacterized protein</fullName>
    </submittedName>
</protein>
<dbReference type="RefSeq" id="WP_289457958.1">
    <property type="nucleotide sequence ID" value="NZ_JAUCML010000003.1"/>
</dbReference>
<name>A0ABT7T4K0_9MICO</name>
<feature type="region of interest" description="Disordered" evidence="1">
    <location>
        <begin position="29"/>
        <end position="53"/>
    </location>
</feature>
<evidence type="ECO:0000256" key="1">
    <source>
        <dbReference type="SAM" id="MobiDB-lite"/>
    </source>
</evidence>
<dbReference type="Proteomes" id="UP001237823">
    <property type="component" value="Unassembled WGS sequence"/>
</dbReference>
<proteinExistence type="predicted"/>
<accession>A0ABT7T4K0</accession>
<dbReference type="EMBL" id="JAUCML010000003">
    <property type="protein sequence ID" value="MDM7884501.1"/>
    <property type="molecule type" value="Genomic_DNA"/>
</dbReference>